<dbReference type="Gramene" id="OPUNC01G26870.1">
    <property type="protein sequence ID" value="OPUNC01G26870.1"/>
    <property type="gene ID" value="OPUNC01G26870"/>
</dbReference>
<dbReference type="Proteomes" id="UP000026962">
    <property type="component" value="Chromosome 1"/>
</dbReference>
<name>A0A0E0JMK6_ORYPU</name>
<reference evidence="1" key="1">
    <citation type="submission" date="2015-04" db="UniProtKB">
        <authorList>
            <consortium name="EnsemblPlants"/>
        </authorList>
    </citation>
    <scope>IDENTIFICATION</scope>
</reference>
<reference evidence="1" key="2">
    <citation type="submission" date="2018-05" db="EMBL/GenBank/DDBJ databases">
        <title>OpunRS2 (Oryza punctata Reference Sequence Version 2).</title>
        <authorList>
            <person name="Zhang J."/>
            <person name="Kudrna D."/>
            <person name="Lee S."/>
            <person name="Talag J."/>
            <person name="Welchert J."/>
            <person name="Wing R.A."/>
        </authorList>
    </citation>
    <scope>NUCLEOTIDE SEQUENCE [LARGE SCALE GENOMIC DNA]</scope>
</reference>
<organism evidence="1">
    <name type="scientific">Oryza punctata</name>
    <name type="common">Red rice</name>
    <dbReference type="NCBI Taxonomy" id="4537"/>
    <lineage>
        <taxon>Eukaryota</taxon>
        <taxon>Viridiplantae</taxon>
        <taxon>Streptophyta</taxon>
        <taxon>Embryophyta</taxon>
        <taxon>Tracheophyta</taxon>
        <taxon>Spermatophyta</taxon>
        <taxon>Magnoliopsida</taxon>
        <taxon>Liliopsida</taxon>
        <taxon>Poales</taxon>
        <taxon>Poaceae</taxon>
        <taxon>BOP clade</taxon>
        <taxon>Oryzoideae</taxon>
        <taxon>Oryzeae</taxon>
        <taxon>Oryzinae</taxon>
        <taxon>Oryza</taxon>
    </lineage>
</organism>
<evidence type="ECO:0000313" key="1">
    <source>
        <dbReference type="EnsemblPlants" id="OPUNC01G26870.1"/>
    </source>
</evidence>
<keyword evidence="2" id="KW-1185">Reference proteome</keyword>
<sequence>MCTKKILLSRLPSVCSKILRPFAFPTNAIRHLDESPLATSQVQVGKVGAERNGGACSPPRVFPGRDP</sequence>
<evidence type="ECO:0000313" key="2">
    <source>
        <dbReference type="Proteomes" id="UP000026962"/>
    </source>
</evidence>
<dbReference type="AlphaFoldDB" id="A0A0E0JMK6"/>
<protein>
    <submittedName>
        <fullName evidence="1">Uncharacterized protein</fullName>
    </submittedName>
</protein>
<dbReference type="EnsemblPlants" id="OPUNC01G26870.1">
    <property type="protein sequence ID" value="OPUNC01G26870.1"/>
    <property type="gene ID" value="OPUNC01G26870"/>
</dbReference>
<dbReference type="HOGENOM" id="CLU_2816851_0_0_1"/>
<proteinExistence type="predicted"/>
<accession>A0A0E0JMK6</accession>